<dbReference type="InParanoid" id="A0A0B2ULW1"/>
<dbReference type="STRING" id="1354746.A0A0B2ULW1"/>
<dbReference type="CDD" id="cd00158">
    <property type="entry name" value="RHOD"/>
    <property type="match status" value="1"/>
</dbReference>
<keyword evidence="4" id="KW-0833">Ubl conjugation pathway</keyword>
<dbReference type="GO" id="GO:0034599">
    <property type="term" value="P:cellular response to oxidative stress"/>
    <property type="evidence" value="ECO:0007669"/>
    <property type="project" value="EnsemblFungi"/>
</dbReference>
<evidence type="ECO:0000256" key="1">
    <source>
        <dbReference type="ARBA" id="ARBA00004514"/>
    </source>
</evidence>
<dbReference type="GO" id="GO:0001403">
    <property type="term" value="P:invasive growth in response to glucose limitation"/>
    <property type="evidence" value="ECO:0007669"/>
    <property type="project" value="EnsemblFungi"/>
</dbReference>
<dbReference type="GO" id="GO:0002143">
    <property type="term" value="P:tRNA wobble position uridine thiolation"/>
    <property type="evidence" value="ECO:0007669"/>
    <property type="project" value="EnsemblFungi"/>
</dbReference>
<dbReference type="Gene3D" id="3.40.50.720">
    <property type="entry name" value="NAD(P)-binding Rossmann-like Domain"/>
    <property type="match status" value="1"/>
</dbReference>
<evidence type="ECO:0000256" key="5">
    <source>
        <dbReference type="ARBA" id="ARBA00022840"/>
    </source>
</evidence>
<keyword evidence="2" id="KW-0808">Transferase</keyword>
<evidence type="ECO:0000313" key="8">
    <source>
        <dbReference type="Proteomes" id="UP000031056"/>
    </source>
</evidence>
<dbReference type="AlphaFoldDB" id="A0A0B2ULW1"/>
<dbReference type="InterPro" id="IPR035985">
    <property type="entry name" value="Ubiquitin-activating_enz"/>
</dbReference>
<dbReference type="PROSITE" id="PS50206">
    <property type="entry name" value="RHODANESE_3"/>
    <property type="match status" value="1"/>
</dbReference>
<dbReference type="VEuPathDB" id="MicrosporidiaDB:M896_030430"/>
<dbReference type="GO" id="GO:0032447">
    <property type="term" value="P:protein urmylation"/>
    <property type="evidence" value="ECO:0007669"/>
    <property type="project" value="EnsemblFungi"/>
</dbReference>
<dbReference type="FunCoup" id="A0A0B2ULW1">
    <property type="interactions" value="112"/>
</dbReference>
<proteinExistence type="predicted"/>
<dbReference type="InterPro" id="IPR001763">
    <property type="entry name" value="Rhodanese-like_dom"/>
</dbReference>
<dbReference type="InterPro" id="IPR045886">
    <property type="entry name" value="ThiF/MoeB/HesA"/>
</dbReference>
<feature type="domain" description="Rhodanese" evidence="6">
    <location>
        <begin position="285"/>
        <end position="373"/>
    </location>
</feature>
<dbReference type="GO" id="GO:2000220">
    <property type="term" value="P:regulation of pseudohyphal growth"/>
    <property type="evidence" value="ECO:0007669"/>
    <property type="project" value="EnsemblFungi"/>
</dbReference>
<dbReference type="PANTHER" id="PTHR10953:SF102">
    <property type="entry name" value="ADENYLYLTRANSFERASE AND SULFURTRANSFERASE MOCS3"/>
    <property type="match status" value="1"/>
</dbReference>
<dbReference type="OrthoDB" id="10261062at2759"/>
<dbReference type="HOGENOM" id="CLU_013325_1_0_1"/>
<reference evidence="7 8" key="1">
    <citation type="journal article" date="2014" name="MBio">
        <title>The Ordospora colligata genome; evolution of extreme reduction in microsporidia and host-to-parasite horizontal gene transfer.</title>
        <authorList>
            <person name="Pombert J.-F."/>
            <person name="Haag K.L."/>
            <person name="Beidas S."/>
            <person name="Ebert D."/>
            <person name="Keeling P.J."/>
        </authorList>
    </citation>
    <scope>NUCLEOTIDE SEQUENCE [LARGE SCALE GENOMIC DNA]</scope>
    <source>
        <strain evidence="7 8">OC4</strain>
    </source>
</reference>
<evidence type="ECO:0000313" key="7">
    <source>
        <dbReference type="EMBL" id="KHN70057.1"/>
    </source>
</evidence>
<dbReference type="GO" id="GO:0042802">
    <property type="term" value="F:identical protein binding"/>
    <property type="evidence" value="ECO:0007669"/>
    <property type="project" value="EnsemblFungi"/>
</dbReference>
<dbReference type="GO" id="GO:0042292">
    <property type="term" value="F:URM1 activating enzyme activity"/>
    <property type="evidence" value="ECO:0007669"/>
    <property type="project" value="EnsemblFungi"/>
</dbReference>
<gene>
    <name evidence="7" type="ORF">M896_030430</name>
</gene>
<evidence type="ECO:0000256" key="2">
    <source>
        <dbReference type="ARBA" id="ARBA00022679"/>
    </source>
</evidence>
<keyword evidence="5" id="KW-0067">ATP-binding</keyword>
<dbReference type="FunFam" id="3.40.50.720:FF:000033">
    <property type="entry name" value="Adenylyltransferase and sulfurtransferase MOCS3"/>
    <property type="match status" value="1"/>
</dbReference>
<dbReference type="EMBL" id="JOKQ01000003">
    <property type="protein sequence ID" value="KHN70057.1"/>
    <property type="molecule type" value="Genomic_DNA"/>
</dbReference>
<evidence type="ECO:0000256" key="4">
    <source>
        <dbReference type="ARBA" id="ARBA00022786"/>
    </source>
</evidence>
<keyword evidence="8" id="KW-1185">Reference proteome</keyword>
<sequence>MLLESDLSMSDAERYSRQAIVEGIGIEGQHKLGNSSVLVVGCGGLGIPVAMYLSSCGLKRIGLIDFDKIEIHNLPRQVLYTEKNISEFKVTVASEFVKQINSSINVSVYNEALDATNAERIINEYDVVVDCTDRIETRYLLNDFCKLLKKVLICGSVLQWEGQIYKLMPTGPCYRCLFPSMKTGVLTCENAGVVGPMCGIIGSMQALEVIKLILGDDESRMIVFNGTTFDITTAKLRSPKSICKACTNKSLIEPDDNSCKDLHTQQCDGTRDELSCKSWQEISNDLDAWLVIDVRTVIQYRMLRAKGSINIPLDELKSKIKMIKSQGPDVGKKICVVCKKGITSKKGVKILKDEGVEAYSIHGGITDLKNQISKHD</sequence>
<dbReference type="GO" id="GO:0005524">
    <property type="term" value="F:ATP binding"/>
    <property type="evidence" value="ECO:0007669"/>
    <property type="project" value="UniProtKB-KW"/>
</dbReference>
<accession>A0A0B2ULW1</accession>
<evidence type="ECO:0000256" key="3">
    <source>
        <dbReference type="ARBA" id="ARBA00022741"/>
    </source>
</evidence>
<dbReference type="SMART" id="SM00450">
    <property type="entry name" value="RHOD"/>
    <property type="match status" value="1"/>
</dbReference>
<dbReference type="InterPro" id="IPR000594">
    <property type="entry name" value="ThiF_NAD_FAD-bd"/>
</dbReference>
<dbReference type="GO" id="GO:0070566">
    <property type="term" value="F:adenylyltransferase activity"/>
    <property type="evidence" value="ECO:0007669"/>
    <property type="project" value="EnsemblFungi"/>
</dbReference>
<protein>
    <submittedName>
        <fullName evidence="7">Molybdopterin biosynthesis protein MoeB</fullName>
    </submittedName>
</protein>
<dbReference type="CDD" id="cd00757">
    <property type="entry name" value="ThiF_MoeB_HesA_family"/>
    <property type="match status" value="1"/>
</dbReference>
<dbReference type="Pfam" id="PF00581">
    <property type="entry name" value="Rhodanese"/>
    <property type="match status" value="1"/>
</dbReference>
<dbReference type="GO" id="GO:0004792">
    <property type="term" value="F:thiosulfate-cyanide sulfurtransferase activity"/>
    <property type="evidence" value="ECO:0007669"/>
    <property type="project" value="EnsemblFungi"/>
</dbReference>
<dbReference type="Gene3D" id="3.40.250.10">
    <property type="entry name" value="Rhodanese-like domain"/>
    <property type="match status" value="1"/>
</dbReference>
<dbReference type="Proteomes" id="UP000031056">
    <property type="component" value="Unassembled WGS sequence"/>
</dbReference>
<dbReference type="GeneID" id="26261327"/>
<evidence type="ECO:0000259" key="6">
    <source>
        <dbReference type="PROSITE" id="PS50206"/>
    </source>
</evidence>
<keyword evidence="3" id="KW-0547">Nucleotide-binding</keyword>
<dbReference type="RefSeq" id="XP_014564099.1">
    <property type="nucleotide sequence ID" value="XM_014708613.1"/>
</dbReference>
<organism evidence="7 8">
    <name type="scientific">Ordospora colligata OC4</name>
    <dbReference type="NCBI Taxonomy" id="1354746"/>
    <lineage>
        <taxon>Eukaryota</taxon>
        <taxon>Fungi</taxon>
        <taxon>Fungi incertae sedis</taxon>
        <taxon>Microsporidia</taxon>
        <taxon>Ordosporidae</taxon>
        <taxon>Ordospora</taxon>
    </lineage>
</organism>
<dbReference type="Pfam" id="PF00899">
    <property type="entry name" value="ThiF"/>
    <property type="match status" value="1"/>
</dbReference>
<dbReference type="PANTHER" id="PTHR10953">
    <property type="entry name" value="UBIQUITIN-ACTIVATING ENZYME E1"/>
    <property type="match status" value="1"/>
</dbReference>
<comment type="subcellular location">
    <subcellularLocation>
        <location evidence="1">Cytoplasm</location>
        <location evidence="1">Cytosol</location>
    </subcellularLocation>
</comment>
<dbReference type="GO" id="GO:0007114">
    <property type="term" value="P:cell budding"/>
    <property type="evidence" value="ECO:0007669"/>
    <property type="project" value="EnsemblFungi"/>
</dbReference>
<name>A0A0B2ULW1_9MICR</name>
<dbReference type="GO" id="GO:0005829">
    <property type="term" value="C:cytosol"/>
    <property type="evidence" value="ECO:0007669"/>
    <property type="project" value="UniProtKB-SubCell"/>
</dbReference>
<comment type="caution">
    <text evidence="7">The sequence shown here is derived from an EMBL/GenBank/DDBJ whole genome shotgun (WGS) entry which is preliminary data.</text>
</comment>
<dbReference type="InterPro" id="IPR036873">
    <property type="entry name" value="Rhodanese-like_dom_sf"/>
</dbReference>
<dbReference type="SUPFAM" id="SSF69572">
    <property type="entry name" value="Activating enzymes of the ubiquitin-like proteins"/>
    <property type="match status" value="1"/>
</dbReference>